<dbReference type="PANTHER" id="PTHR43433:SF8">
    <property type="entry name" value="BIFUNCTIONAL LIPASE_ADENYLATE CYCLASE LIPJ"/>
    <property type="match status" value="1"/>
</dbReference>
<dbReference type="PRINTS" id="PR00038">
    <property type="entry name" value="HTHLUXR"/>
</dbReference>
<dbReference type="PANTHER" id="PTHR43433">
    <property type="entry name" value="HYDROLASE, ALPHA/BETA FOLD FAMILY PROTEIN"/>
    <property type="match status" value="1"/>
</dbReference>
<accession>A0ABV3XQB6</accession>
<dbReference type="PROSITE" id="PS50043">
    <property type="entry name" value="HTH_LUXR_2"/>
    <property type="match status" value="1"/>
</dbReference>
<dbReference type="SMART" id="SM00421">
    <property type="entry name" value="HTH_LUXR"/>
    <property type="match status" value="1"/>
</dbReference>
<dbReference type="InterPro" id="IPR036388">
    <property type="entry name" value="WH-like_DNA-bd_sf"/>
</dbReference>
<dbReference type="SUPFAM" id="SSF53474">
    <property type="entry name" value="alpha/beta-Hydrolases"/>
    <property type="match status" value="1"/>
</dbReference>
<reference evidence="2 3" key="1">
    <citation type="submission" date="2024-06" db="EMBL/GenBank/DDBJ databases">
        <title>Genome of Rhodovulum iodosum, a marine photoferrotroph.</title>
        <authorList>
            <person name="Bianchini G."/>
            <person name="Nikeleit V."/>
            <person name="Kappler A."/>
            <person name="Bryce C."/>
            <person name="Sanchez-Baracaldo P."/>
        </authorList>
    </citation>
    <scope>NUCLEOTIDE SEQUENCE [LARGE SCALE GENOMIC DNA]</scope>
    <source>
        <strain evidence="2 3">UT/N1</strain>
    </source>
</reference>
<keyword evidence="3" id="KW-1185">Reference proteome</keyword>
<dbReference type="Pfam" id="PF00196">
    <property type="entry name" value="GerE"/>
    <property type="match status" value="1"/>
</dbReference>
<dbReference type="Gene3D" id="1.10.10.10">
    <property type="entry name" value="Winged helix-like DNA-binding domain superfamily/Winged helix DNA-binding domain"/>
    <property type="match status" value="1"/>
</dbReference>
<protein>
    <submittedName>
        <fullName evidence="2">Pimeloyl-ACP methyl ester carboxylesterase/DNA-binding CsgD family transcriptional regulator</fullName>
    </submittedName>
</protein>
<evidence type="ECO:0000259" key="1">
    <source>
        <dbReference type="PROSITE" id="PS50043"/>
    </source>
</evidence>
<evidence type="ECO:0000313" key="3">
    <source>
        <dbReference type="Proteomes" id="UP001560019"/>
    </source>
</evidence>
<sequence length="369" mass="40328">MIGTMTDSDRLPRQEISFVSSVDGTRIAVAAMGEGPVILRAAHWLSHVSKDIESPVWRPWLSRLSARNRMIRYDLRGCGLSDRDVDEIGFDAWQADLEAVASTISEPFVLMGMSQGAALAIAYALRHPDRVSSLILIGGYARGLLARGTDDATRMEAETLSNLMLLGWGKQGSAFSHVFTQLFVPNGTAQQVGWWEDLQRLSASPDVAARTLDVLHRIDVIEEARRLALPVLVMHSRHDARIPFEQGRQLAAAIPGASFVALESANHVLLEQEPAWDQMWREIDAFLGNGAPRPDIASRPAQAISDLSPAERDVLGCLTEGLGNSEIAARLGKSEKTVRNQVSTILGKLGARSRSEAIVQVLSGRQRDI</sequence>
<dbReference type="InterPro" id="IPR029058">
    <property type="entry name" value="AB_hydrolase_fold"/>
</dbReference>
<dbReference type="SUPFAM" id="SSF46894">
    <property type="entry name" value="C-terminal effector domain of the bipartite response regulators"/>
    <property type="match status" value="1"/>
</dbReference>
<proteinExistence type="predicted"/>
<gene>
    <name evidence="2" type="ORF">Ga0609869_000874</name>
</gene>
<name>A0ABV3XQB6_9RHOB</name>
<dbReference type="Proteomes" id="UP001560019">
    <property type="component" value="Unassembled WGS sequence"/>
</dbReference>
<comment type="caution">
    <text evidence="2">The sequence shown here is derived from an EMBL/GenBank/DDBJ whole genome shotgun (WGS) entry which is preliminary data.</text>
</comment>
<dbReference type="PRINTS" id="PR00111">
    <property type="entry name" value="ABHYDROLASE"/>
</dbReference>
<dbReference type="InterPro" id="IPR050471">
    <property type="entry name" value="AB_hydrolase"/>
</dbReference>
<dbReference type="InterPro" id="IPR000073">
    <property type="entry name" value="AB_hydrolase_1"/>
</dbReference>
<dbReference type="Pfam" id="PF00561">
    <property type="entry name" value="Abhydrolase_1"/>
    <property type="match status" value="1"/>
</dbReference>
<feature type="domain" description="HTH luxR-type" evidence="1">
    <location>
        <begin position="300"/>
        <end position="365"/>
    </location>
</feature>
<organism evidence="2 3">
    <name type="scientific">Rhodovulum iodosum</name>
    <dbReference type="NCBI Taxonomy" id="68291"/>
    <lineage>
        <taxon>Bacteria</taxon>
        <taxon>Pseudomonadati</taxon>
        <taxon>Pseudomonadota</taxon>
        <taxon>Alphaproteobacteria</taxon>
        <taxon>Rhodobacterales</taxon>
        <taxon>Paracoccaceae</taxon>
        <taxon>Rhodovulum</taxon>
    </lineage>
</organism>
<dbReference type="InterPro" id="IPR016032">
    <property type="entry name" value="Sig_transdc_resp-reg_C-effctor"/>
</dbReference>
<dbReference type="Gene3D" id="3.40.50.1820">
    <property type="entry name" value="alpha/beta hydrolase"/>
    <property type="match status" value="1"/>
</dbReference>
<dbReference type="CDD" id="cd06170">
    <property type="entry name" value="LuxR_C_like"/>
    <property type="match status" value="1"/>
</dbReference>
<evidence type="ECO:0000313" key="2">
    <source>
        <dbReference type="EMBL" id="MEX5727521.1"/>
    </source>
</evidence>
<dbReference type="EMBL" id="JBEHHI010000001">
    <property type="protein sequence ID" value="MEX5727521.1"/>
    <property type="molecule type" value="Genomic_DNA"/>
</dbReference>
<dbReference type="InterPro" id="IPR000792">
    <property type="entry name" value="Tscrpt_reg_LuxR_C"/>
</dbReference>